<dbReference type="PROSITE" id="PS50975">
    <property type="entry name" value="ATP_GRASP"/>
    <property type="match status" value="1"/>
</dbReference>
<keyword evidence="7" id="KW-1185">Reference proteome</keyword>
<accession>A0A1H9ZI46</accession>
<dbReference type="InterPro" id="IPR004666">
    <property type="entry name" value="Rp_bS6_RimK/Lys_biosynth_LsyX"/>
</dbReference>
<dbReference type="Proteomes" id="UP000199568">
    <property type="component" value="Unassembled WGS sequence"/>
</dbReference>
<proteinExistence type="predicted"/>
<dbReference type="SUPFAM" id="SSF56059">
    <property type="entry name" value="Glutathione synthetase ATP-binding domain-like"/>
    <property type="match status" value="1"/>
</dbReference>
<keyword evidence="1" id="KW-0479">Metal-binding</keyword>
<dbReference type="GO" id="GO:0005524">
    <property type="term" value="F:ATP binding"/>
    <property type="evidence" value="ECO:0007669"/>
    <property type="project" value="UniProtKB-UniRule"/>
</dbReference>
<dbReference type="RefSeq" id="WP_090439029.1">
    <property type="nucleotide sequence ID" value="NZ_FOHU01000002.1"/>
</dbReference>
<dbReference type="Gene3D" id="3.30.470.20">
    <property type="entry name" value="ATP-grasp fold, B domain"/>
    <property type="match status" value="1"/>
</dbReference>
<keyword evidence="6" id="KW-0436">Ligase</keyword>
<evidence type="ECO:0000256" key="3">
    <source>
        <dbReference type="ARBA" id="ARBA00022840"/>
    </source>
</evidence>
<dbReference type="NCBIfam" id="TIGR00768">
    <property type="entry name" value="rimK_fam"/>
    <property type="match status" value="1"/>
</dbReference>
<name>A0A1H9ZI46_9FIRM</name>
<dbReference type="GO" id="GO:0046872">
    <property type="term" value="F:metal ion binding"/>
    <property type="evidence" value="ECO:0007669"/>
    <property type="project" value="UniProtKB-KW"/>
</dbReference>
<sequence length="294" mass="33399">MKGWIIYNGALRIKKMEALVFKLAEEGKKKGYHLKLIKNNELIPAYCSLGKPQLHSVLELDEPDFVIFWDKDILLAKHLELMGFRLFNTPEAIEDCDNKALMHLKLARAGIRVPKTILGPFTFHQHNLSDGYLDKVFAQLGERIILKEAYGSFGMQVHMIDSREALKQQILNLGNRPFIMQQYIHSSYGRDIRVNIIGNRMVGAMARTSPSDFRTNITLGATGELVELNQEQREIALKAHAALNLDFSGIDLLFGEDNEPILCEVNSNVNYLSFEEASGVNFSHLLLDWIREAL</sequence>
<dbReference type="AlphaFoldDB" id="A0A1H9ZI46"/>
<dbReference type="Gene3D" id="3.40.50.20">
    <property type="match status" value="1"/>
</dbReference>
<keyword evidence="2 4" id="KW-0547">Nucleotide-binding</keyword>
<keyword evidence="3 4" id="KW-0067">ATP-binding</keyword>
<dbReference type="STRING" id="426128.SAMN05660297_00566"/>
<evidence type="ECO:0000313" key="7">
    <source>
        <dbReference type="Proteomes" id="UP000199568"/>
    </source>
</evidence>
<evidence type="ECO:0000256" key="4">
    <source>
        <dbReference type="PROSITE-ProRule" id="PRU00409"/>
    </source>
</evidence>
<gene>
    <name evidence="6" type="ORF">SAMN05660297_00566</name>
</gene>
<reference evidence="6 7" key="1">
    <citation type="submission" date="2016-10" db="EMBL/GenBank/DDBJ databases">
        <authorList>
            <person name="de Groot N.N."/>
        </authorList>
    </citation>
    <scope>NUCLEOTIDE SEQUENCE [LARGE SCALE GENOMIC DNA]</scope>
    <source>
        <strain evidence="6 7">DSM 18979</strain>
    </source>
</reference>
<dbReference type="EMBL" id="FOHU01000002">
    <property type="protein sequence ID" value="SES81369.1"/>
    <property type="molecule type" value="Genomic_DNA"/>
</dbReference>
<organism evidence="6 7">
    <name type="scientific">Natronincola peptidivorans</name>
    <dbReference type="NCBI Taxonomy" id="426128"/>
    <lineage>
        <taxon>Bacteria</taxon>
        <taxon>Bacillati</taxon>
        <taxon>Bacillota</taxon>
        <taxon>Clostridia</taxon>
        <taxon>Peptostreptococcales</taxon>
        <taxon>Natronincolaceae</taxon>
        <taxon>Natronincola</taxon>
    </lineage>
</organism>
<dbReference type="GO" id="GO:0005737">
    <property type="term" value="C:cytoplasm"/>
    <property type="evidence" value="ECO:0007669"/>
    <property type="project" value="TreeGrafter"/>
</dbReference>
<protein>
    <submittedName>
        <fullName evidence="6">Gamma-F420-2:alpha-L-glutamate ligase</fullName>
    </submittedName>
</protein>
<evidence type="ECO:0000256" key="2">
    <source>
        <dbReference type="ARBA" id="ARBA00022741"/>
    </source>
</evidence>
<dbReference type="Pfam" id="PF08443">
    <property type="entry name" value="RimK"/>
    <property type="match status" value="1"/>
</dbReference>
<dbReference type="OrthoDB" id="9786585at2"/>
<dbReference type="PANTHER" id="PTHR21621:SF0">
    <property type="entry name" value="BETA-CITRYLGLUTAMATE SYNTHASE B-RELATED"/>
    <property type="match status" value="1"/>
</dbReference>
<dbReference type="InterPro" id="IPR011761">
    <property type="entry name" value="ATP-grasp"/>
</dbReference>
<dbReference type="InterPro" id="IPR013651">
    <property type="entry name" value="ATP-grasp_RimK-type"/>
</dbReference>
<evidence type="ECO:0000256" key="1">
    <source>
        <dbReference type="ARBA" id="ARBA00022723"/>
    </source>
</evidence>
<evidence type="ECO:0000313" key="6">
    <source>
        <dbReference type="EMBL" id="SES81369.1"/>
    </source>
</evidence>
<evidence type="ECO:0000259" key="5">
    <source>
        <dbReference type="PROSITE" id="PS50975"/>
    </source>
</evidence>
<dbReference type="PANTHER" id="PTHR21621">
    <property type="entry name" value="RIBOSOMAL PROTEIN S6 MODIFICATION PROTEIN"/>
    <property type="match status" value="1"/>
</dbReference>
<dbReference type="GO" id="GO:0016879">
    <property type="term" value="F:ligase activity, forming carbon-nitrogen bonds"/>
    <property type="evidence" value="ECO:0007669"/>
    <property type="project" value="TreeGrafter"/>
</dbReference>
<feature type="domain" description="ATP-grasp" evidence="5">
    <location>
        <begin position="103"/>
        <end position="291"/>
    </location>
</feature>